<proteinExistence type="predicted"/>
<dbReference type="EMBL" id="CM020619">
    <property type="protein sequence ID" value="KAK1865644.1"/>
    <property type="molecule type" value="Genomic_DNA"/>
</dbReference>
<gene>
    <name evidence="1" type="ORF">I4F81_008173</name>
</gene>
<dbReference type="Proteomes" id="UP000798662">
    <property type="component" value="Chromosome 2"/>
</dbReference>
<evidence type="ECO:0000313" key="2">
    <source>
        <dbReference type="Proteomes" id="UP000798662"/>
    </source>
</evidence>
<name>A0ACC3C6Q3_PYRYE</name>
<reference evidence="1" key="1">
    <citation type="submission" date="2019-11" db="EMBL/GenBank/DDBJ databases">
        <title>Nori genome reveals adaptations in red seaweeds to the harsh intertidal environment.</title>
        <authorList>
            <person name="Wang D."/>
            <person name="Mao Y."/>
        </authorList>
    </citation>
    <scope>NUCLEOTIDE SEQUENCE</scope>
    <source>
        <tissue evidence="1">Gametophyte</tissue>
    </source>
</reference>
<keyword evidence="2" id="KW-1185">Reference proteome</keyword>
<protein>
    <submittedName>
        <fullName evidence="1">Uncharacterized protein</fullName>
    </submittedName>
</protein>
<organism evidence="1 2">
    <name type="scientific">Pyropia yezoensis</name>
    <name type="common">Susabi-nori</name>
    <name type="synonym">Porphyra yezoensis</name>
    <dbReference type="NCBI Taxonomy" id="2788"/>
    <lineage>
        <taxon>Eukaryota</taxon>
        <taxon>Rhodophyta</taxon>
        <taxon>Bangiophyceae</taxon>
        <taxon>Bangiales</taxon>
        <taxon>Bangiaceae</taxon>
        <taxon>Pyropia</taxon>
    </lineage>
</organism>
<evidence type="ECO:0000313" key="1">
    <source>
        <dbReference type="EMBL" id="KAK1865644.1"/>
    </source>
</evidence>
<comment type="caution">
    <text evidence="1">The sequence shown here is derived from an EMBL/GenBank/DDBJ whole genome shotgun (WGS) entry which is preliminary data.</text>
</comment>
<accession>A0ACC3C6Q3</accession>
<sequence>MFSCKMKVGGAAGAPMRRRRDAPGDDAQNVGLGHPVTPGRDTSDVLPDSADVVVIGSGLGGLCTAALLAVCHNRTVVVLEAHTHPGGAAHAWPYRGYSFDSGPHLFSGLADGLYAPPTPPGGAGRVAAAGTTAWANPLRAVLDAVGAVVPVTSYDAWDLHVPEGRFNARVGSGGDGLFTELMTAAGGPGAAAQVAALTAALAPLGHLATAIPPAAIRPGDAVSSARGAARFLSPATAAGLAAPWNAAALTGPFGPLLDAHVADPFARRFLDLVCFLLAGVPADGILTAEVAFLFSEWGRAAAAADAGAVAGALDFPVGGAAAIVGALVGALRRSGRGRLVLGAPVASIVVEGGVATGVVLADGRAVRATGAVVSNAAADVTAGLLSVDTPAAAAFRASRVDRLEPLPSFLHLHLGVPVIDGEPPPPLNAAVVRSWDAGVAAPQNVALLSIPSVVDPAVAPPGCHAVHAYAPATEPWAPWAAADRRDPAYAALKAERSAFLFDAVERVWPGAAARAAVTLVGSPATHARYLRRPTGSYGPAVVAKGLWGGGGGALPLPLPGGGGVDRLVCVGDSVFPGIGVPAVAASGWMGANTVVEAAEHLALLDRLQW</sequence>